<sequence length="66" mass="7439">MTEMTENHRKTLGDLTAAQERMRTELMISIRGQRALQEPLPQMQPHIGGAYLDPILEASQEEGDTC</sequence>
<dbReference type="Proteomes" id="UP001417504">
    <property type="component" value="Unassembled WGS sequence"/>
</dbReference>
<dbReference type="EMBL" id="JBBNAE010000002">
    <property type="protein sequence ID" value="KAK9145002.1"/>
    <property type="molecule type" value="Genomic_DNA"/>
</dbReference>
<evidence type="ECO:0000313" key="2">
    <source>
        <dbReference type="Proteomes" id="UP001417504"/>
    </source>
</evidence>
<proteinExistence type="predicted"/>
<comment type="caution">
    <text evidence="1">The sequence shown here is derived from an EMBL/GenBank/DDBJ whole genome shotgun (WGS) entry which is preliminary data.</text>
</comment>
<protein>
    <submittedName>
        <fullName evidence="1">Uncharacterized protein</fullName>
    </submittedName>
</protein>
<evidence type="ECO:0000313" key="1">
    <source>
        <dbReference type="EMBL" id="KAK9145002.1"/>
    </source>
</evidence>
<gene>
    <name evidence="1" type="ORF">Sjap_004905</name>
</gene>
<keyword evidence="2" id="KW-1185">Reference proteome</keyword>
<organism evidence="1 2">
    <name type="scientific">Stephania japonica</name>
    <dbReference type="NCBI Taxonomy" id="461633"/>
    <lineage>
        <taxon>Eukaryota</taxon>
        <taxon>Viridiplantae</taxon>
        <taxon>Streptophyta</taxon>
        <taxon>Embryophyta</taxon>
        <taxon>Tracheophyta</taxon>
        <taxon>Spermatophyta</taxon>
        <taxon>Magnoliopsida</taxon>
        <taxon>Ranunculales</taxon>
        <taxon>Menispermaceae</taxon>
        <taxon>Menispermoideae</taxon>
        <taxon>Cissampelideae</taxon>
        <taxon>Stephania</taxon>
    </lineage>
</organism>
<name>A0AAP0K341_9MAGN</name>
<accession>A0AAP0K341</accession>
<reference evidence="1 2" key="1">
    <citation type="submission" date="2024-01" db="EMBL/GenBank/DDBJ databases">
        <title>Genome assemblies of Stephania.</title>
        <authorList>
            <person name="Yang L."/>
        </authorList>
    </citation>
    <scope>NUCLEOTIDE SEQUENCE [LARGE SCALE GENOMIC DNA]</scope>
    <source>
        <strain evidence="1">QJT</strain>
        <tissue evidence="1">Leaf</tissue>
    </source>
</reference>
<dbReference type="AlphaFoldDB" id="A0AAP0K341"/>